<protein>
    <submittedName>
        <fullName evidence="2">Uncharacterized protein</fullName>
    </submittedName>
</protein>
<dbReference type="Proteomes" id="UP000626242">
    <property type="component" value="Unassembled WGS sequence"/>
</dbReference>
<keyword evidence="1" id="KW-0812">Transmembrane</keyword>
<name>A0ABR8WQ51_9FLAO</name>
<evidence type="ECO:0000313" key="2">
    <source>
        <dbReference type="EMBL" id="MBD8019149.1"/>
    </source>
</evidence>
<accession>A0ABR8WQ51</accession>
<dbReference type="EMBL" id="JACSPS010000016">
    <property type="protein sequence ID" value="MBD8019149.1"/>
    <property type="molecule type" value="Genomic_DNA"/>
</dbReference>
<organism evidence="2 3">
    <name type="scientific">Kaistella pullorum</name>
    <dbReference type="NCBI Taxonomy" id="2763074"/>
    <lineage>
        <taxon>Bacteria</taxon>
        <taxon>Pseudomonadati</taxon>
        <taxon>Bacteroidota</taxon>
        <taxon>Flavobacteriia</taxon>
        <taxon>Flavobacteriales</taxon>
        <taxon>Weeksellaceae</taxon>
        <taxon>Chryseobacterium group</taxon>
        <taxon>Kaistella</taxon>
    </lineage>
</organism>
<comment type="caution">
    <text evidence="2">The sequence shown here is derived from an EMBL/GenBank/DDBJ whole genome shotgun (WGS) entry which is preliminary data.</text>
</comment>
<proteinExistence type="predicted"/>
<reference evidence="2 3" key="1">
    <citation type="submission" date="2020-08" db="EMBL/GenBank/DDBJ databases">
        <title>A Genomic Blueprint of the Chicken Gut Microbiome.</title>
        <authorList>
            <person name="Gilroy R."/>
            <person name="Ravi A."/>
            <person name="Getino M."/>
            <person name="Pursley I."/>
            <person name="Horton D.L."/>
            <person name="Alikhan N.-F."/>
            <person name="Baker D."/>
            <person name="Gharbi K."/>
            <person name="Hall N."/>
            <person name="Watson M."/>
            <person name="Adriaenssens E.M."/>
            <person name="Foster-Nyarko E."/>
            <person name="Jarju S."/>
            <person name="Secka A."/>
            <person name="Antonio M."/>
            <person name="Oren A."/>
            <person name="Chaudhuri R."/>
            <person name="La Ragione R.M."/>
            <person name="Hildebrand F."/>
            <person name="Pallen M.J."/>
        </authorList>
    </citation>
    <scope>NUCLEOTIDE SEQUENCE [LARGE SCALE GENOMIC DNA]</scope>
    <source>
        <strain evidence="2 3">Sa1CVA4</strain>
    </source>
</reference>
<feature type="transmembrane region" description="Helical" evidence="1">
    <location>
        <begin position="42"/>
        <end position="64"/>
    </location>
</feature>
<keyword evidence="3" id="KW-1185">Reference proteome</keyword>
<dbReference type="RefSeq" id="WP_251834345.1">
    <property type="nucleotide sequence ID" value="NZ_JACSPS010000016.1"/>
</dbReference>
<keyword evidence="1" id="KW-0472">Membrane</keyword>
<feature type="transmembrane region" description="Helical" evidence="1">
    <location>
        <begin position="76"/>
        <end position="93"/>
    </location>
</feature>
<sequence>MKVNFLKTGFWIGMIPIFGVTFLFLLFYGSREVFALDINVDGIGFLFLLLSSLLVLTGIISTLISIFTQKQIKKSVFVLLIIFLSIPVILEITKLHANISSRGYIELVNESGINFQDVQIEEPDEHHFFSKLRNKKSQIIYFHPDYGTYNEKQLAGMNQNYLLLQTTYDNYLKIKIPTIHPGEIHKIIIDKNLNLTDYHINKIE</sequence>
<evidence type="ECO:0000256" key="1">
    <source>
        <dbReference type="SAM" id="Phobius"/>
    </source>
</evidence>
<evidence type="ECO:0000313" key="3">
    <source>
        <dbReference type="Proteomes" id="UP000626242"/>
    </source>
</evidence>
<feature type="transmembrane region" description="Helical" evidence="1">
    <location>
        <begin position="9"/>
        <end position="30"/>
    </location>
</feature>
<gene>
    <name evidence="2" type="ORF">H9628_11790</name>
</gene>
<keyword evidence="1" id="KW-1133">Transmembrane helix</keyword>